<dbReference type="OrthoDB" id="9809773at2"/>
<dbReference type="Gene3D" id="1.20.120.1630">
    <property type="match status" value="1"/>
</dbReference>
<dbReference type="AlphaFoldDB" id="A0A2S7WFT9"/>
<evidence type="ECO:0000256" key="11">
    <source>
        <dbReference type="ARBA" id="ARBA00048134"/>
    </source>
</evidence>
<comment type="function">
    <text evidence="1">Catalyzes the methylation of methanethiol (MeSH) to yield dimethylsulphide (DMS).</text>
</comment>
<evidence type="ECO:0000256" key="8">
    <source>
        <dbReference type="ARBA" id="ARBA00022692"/>
    </source>
</evidence>
<keyword evidence="9 12" id="KW-1133">Transmembrane helix</keyword>
<dbReference type="Proteomes" id="UP000239068">
    <property type="component" value="Unassembled WGS sequence"/>
</dbReference>
<evidence type="ECO:0000256" key="10">
    <source>
        <dbReference type="ARBA" id="ARBA00023136"/>
    </source>
</evidence>
<dbReference type="PANTHER" id="PTHR31040:SF1">
    <property type="entry name" value="NURIM"/>
    <property type="match status" value="1"/>
</dbReference>
<dbReference type="InterPro" id="IPR054700">
    <property type="entry name" value="MddA"/>
</dbReference>
<accession>A0A2S7WFT9</accession>
<dbReference type="EMBL" id="MSCM01000002">
    <property type="protein sequence ID" value="PQJ76464.1"/>
    <property type="molecule type" value="Genomic_DNA"/>
</dbReference>
<reference evidence="14 15" key="1">
    <citation type="submission" date="2016-12" db="EMBL/GenBank/DDBJ databases">
        <title>Trade-off between light-utilization and light-protection in marine flavobacteria.</title>
        <authorList>
            <person name="Kumagai Y."/>
            <person name="Yoshizawa S."/>
            <person name="Kogure K."/>
            <person name="Iwasaki W."/>
        </authorList>
    </citation>
    <scope>NUCLEOTIDE SEQUENCE [LARGE SCALE GENOMIC DNA]</scope>
    <source>
        <strain evidence="14 15">ATCC 43844</strain>
    </source>
</reference>
<keyword evidence="6" id="KW-0808">Transferase</keyword>
<feature type="transmembrane region" description="Helical" evidence="12">
    <location>
        <begin position="167"/>
        <end position="187"/>
    </location>
</feature>
<dbReference type="GO" id="GO:0016020">
    <property type="term" value="C:membrane"/>
    <property type="evidence" value="ECO:0007669"/>
    <property type="project" value="UniProtKB-SubCell"/>
</dbReference>
<dbReference type="NCBIfam" id="NF045656">
    <property type="entry name" value="MeththiolMtaseMddA"/>
    <property type="match status" value="1"/>
</dbReference>
<dbReference type="Pfam" id="PF07298">
    <property type="entry name" value="NnrU"/>
    <property type="match status" value="1"/>
</dbReference>
<name>A0A2S7WFT9_9FLAO</name>
<comment type="subcellular location">
    <subcellularLocation>
        <location evidence="2">Membrane</location>
        <topology evidence="2">Multi-pass membrane protein</topology>
    </subcellularLocation>
</comment>
<evidence type="ECO:0000256" key="7">
    <source>
        <dbReference type="ARBA" id="ARBA00022691"/>
    </source>
</evidence>
<dbReference type="InterPro" id="IPR033580">
    <property type="entry name" value="Nurim-like"/>
</dbReference>
<keyword evidence="15" id="KW-1185">Reference proteome</keyword>
<dbReference type="PANTHER" id="PTHR31040">
    <property type="entry name" value="NURIM"/>
    <property type="match status" value="1"/>
</dbReference>
<feature type="transmembrane region" description="Helical" evidence="12">
    <location>
        <begin position="46"/>
        <end position="64"/>
    </location>
</feature>
<keyword evidence="8 12" id="KW-0812">Transmembrane</keyword>
<dbReference type="EC" id="2.1.1.334" evidence="4"/>
<protein>
    <recommendedName>
        <fullName evidence="4">methanethiol S-methyltransferase</fullName>
        <ecNumber evidence="4">2.1.1.334</ecNumber>
    </recommendedName>
</protein>
<keyword evidence="7" id="KW-0949">S-adenosyl-L-methionine</keyword>
<evidence type="ECO:0000256" key="3">
    <source>
        <dbReference type="ARBA" id="ARBA00010631"/>
    </source>
</evidence>
<evidence type="ECO:0000259" key="13">
    <source>
        <dbReference type="Pfam" id="PF07298"/>
    </source>
</evidence>
<keyword evidence="5" id="KW-0489">Methyltransferase</keyword>
<evidence type="ECO:0000256" key="12">
    <source>
        <dbReference type="SAM" id="Phobius"/>
    </source>
</evidence>
<dbReference type="GO" id="GO:0032259">
    <property type="term" value="P:methylation"/>
    <property type="evidence" value="ECO:0007669"/>
    <property type="project" value="UniProtKB-KW"/>
</dbReference>
<feature type="transmembrane region" description="Helical" evidence="12">
    <location>
        <begin position="122"/>
        <end position="146"/>
    </location>
</feature>
<evidence type="ECO:0000313" key="14">
    <source>
        <dbReference type="EMBL" id="PQJ76464.1"/>
    </source>
</evidence>
<feature type="transmembrane region" description="Helical" evidence="12">
    <location>
        <begin position="5"/>
        <end position="26"/>
    </location>
</feature>
<evidence type="ECO:0000256" key="1">
    <source>
        <dbReference type="ARBA" id="ARBA00002096"/>
    </source>
</evidence>
<feature type="transmembrane region" description="Helical" evidence="12">
    <location>
        <begin position="85"/>
        <end position="102"/>
    </location>
</feature>
<dbReference type="GO" id="GO:0008168">
    <property type="term" value="F:methyltransferase activity"/>
    <property type="evidence" value="ECO:0007669"/>
    <property type="project" value="UniProtKB-KW"/>
</dbReference>
<evidence type="ECO:0000313" key="15">
    <source>
        <dbReference type="Proteomes" id="UP000239068"/>
    </source>
</evidence>
<comment type="similarity">
    <text evidence="3">Belongs to the nurim family.</text>
</comment>
<feature type="domain" description="NnrU" evidence="13">
    <location>
        <begin position="52"/>
        <end position="211"/>
    </location>
</feature>
<sequence>MKKFLILVFGVVSYFIFLTSFLYFIGFLGDFFVPKTINSGKTSTNAIIINTTLLIVFALQHSIMARPNFKKWWVTIFGVALERSIYVLFSSLALLLIFWKWQPINEVVWSVDSEIVAIIIKIIFWLGWAIVLIATFLISHFHLMGLQQVFENFKSKTLTNPKFRMNFFYRLVRHPLMLGFLIAFWATPIMTQGHLLFAVIMTIYMFVAVKFLEEKELLKELGEDYKSYQKTTPMIIPFTKFKKQ</sequence>
<organism evidence="14 15">
    <name type="scientific">Polaribacter glomeratus</name>
    <dbReference type="NCBI Taxonomy" id="102"/>
    <lineage>
        <taxon>Bacteria</taxon>
        <taxon>Pseudomonadati</taxon>
        <taxon>Bacteroidota</taxon>
        <taxon>Flavobacteriia</taxon>
        <taxon>Flavobacteriales</taxon>
        <taxon>Flavobacteriaceae</taxon>
    </lineage>
</organism>
<comment type="caution">
    <text evidence="14">The sequence shown here is derived from an EMBL/GenBank/DDBJ whole genome shotgun (WGS) entry which is preliminary data.</text>
</comment>
<evidence type="ECO:0000256" key="2">
    <source>
        <dbReference type="ARBA" id="ARBA00004141"/>
    </source>
</evidence>
<evidence type="ECO:0000256" key="9">
    <source>
        <dbReference type="ARBA" id="ARBA00022989"/>
    </source>
</evidence>
<keyword evidence="10 12" id="KW-0472">Membrane</keyword>
<evidence type="ECO:0000256" key="4">
    <source>
        <dbReference type="ARBA" id="ARBA00012149"/>
    </source>
</evidence>
<gene>
    <name evidence="14" type="ORF">BTO16_11170</name>
</gene>
<comment type="catalytic activity">
    <reaction evidence="11">
        <text>methanethiol + S-adenosyl-L-methionine = dimethyl sulfide + S-adenosyl-L-homocysteine + H(+)</text>
        <dbReference type="Rhea" id="RHEA:50428"/>
        <dbReference type="ChEBI" id="CHEBI:15378"/>
        <dbReference type="ChEBI" id="CHEBI:16007"/>
        <dbReference type="ChEBI" id="CHEBI:17437"/>
        <dbReference type="ChEBI" id="CHEBI:57856"/>
        <dbReference type="ChEBI" id="CHEBI:59789"/>
        <dbReference type="EC" id="2.1.1.334"/>
    </reaction>
</comment>
<proteinExistence type="inferred from homology"/>
<dbReference type="RefSeq" id="WP_105021772.1">
    <property type="nucleotide sequence ID" value="NZ_MSCM01000002.1"/>
</dbReference>
<evidence type="ECO:0000256" key="5">
    <source>
        <dbReference type="ARBA" id="ARBA00022603"/>
    </source>
</evidence>
<evidence type="ECO:0000256" key="6">
    <source>
        <dbReference type="ARBA" id="ARBA00022679"/>
    </source>
</evidence>
<feature type="transmembrane region" description="Helical" evidence="12">
    <location>
        <begin position="193"/>
        <end position="212"/>
    </location>
</feature>
<dbReference type="InterPro" id="IPR009915">
    <property type="entry name" value="NnrU_dom"/>
</dbReference>